<name>A0A9P5XFG4_9AGAR</name>
<evidence type="ECO:0000313" key="2">
    <source>
        <dbReference type="Proteomes" id="UP000807342"/>
    </source>
</evidence>
<evidence type="ECO:0000313" key="1">
    <source>
        <dbReference type="EMBL" id="KAF9448826.1"/>
    </source>
</evidence>
<sequence length="281" mass="31894">MTGKLHSSLTGIAKCPLFSSRNRRMDPFRNIEYCSSFQFCWIKLAYLLCSGLSVIDSWAPQRMDINVSNRFHEGAEYLQASTIVCSRPERGRRQQYEQLRSKATVQPAINVLFPQPLYIVHLIAGPWQVRRGCNTRFAVHLKSSTLPHHMAPKEPTLLRQAFQRYTVVHHLTPSLHTYTGKSSPRSRPPRHITPLLVRDSTDTHTVPKFQNRNRMIEPMFYCAVKTTVDFTAKMLSDVMGAALSSSSGLKGKDRPVGDPVAWIEQGIFIGKLIEGEKQKAE</sequence>
<protein>
    <submittedName>
        <fullName evidence="1">Uncharacterized protein</fullName>
    </submittedName>
</protein>
<dbReference type="EMBL" id="MU151149">
    <property type="protein sequence ID" value="KAF9448826.1"/>
    <property type="molecule type" value="Genomic_DNA"/>
</dbReference>
<reference evidence="1" key="1">
    <citation type="submission" date="2020-11" db="EMBL/GenBank/DDBJ databases">
        <authorList>
            <consortium name="DOE Joint Genome Institute"/>
            <person name="Ahrendt S."/>
            <person name="Riley R."/>
            <person name="Andreopoulos W."/>
            <person name="Labutti K."/>
            <person name="Pangilinan J."/>
            <person name="Ruiz-Duenas F.J."/>
            <person name="Barrasa J.M."/>
            <person name="Sanchez-Garcia M."/>
            <person name="Camarero S."/>
            <person name="Miyauchi S."/>
            <person name="Serrano A."/>
            <person name="Linde D."/>
            <person name="Babiker R."/>
            <person name="Drula E."/>
            <person name="Ayuso-Fernandez I."/>
            <person name="Pacheco R."/>
            <person name="Padilla G."/>
            <person name="Ferreira P."/>
            <person name="Barriuso J."/>
            <person name="Kellner H."/>
            <person name="Castanera R."/>
            <person name="Alfaro M."/>
            <person name="Ramirez L."/>
            <person name="Pisabarro A.G."/>
            <person name="Kuo A."/>
            <person name="Tritt A."/>
            <person name="Lipzen A."/>
            <person name="He G."/>
            <person name="Yan M."/>
            <person name="Ng V."/>
            <person name="Cullen D."/>
            <person name="Martin F."/>
            <person name="Rosso M.-N."/>
            <person name="Henrissat B."/>
            <person name="Hibbett D."/>
            <person name="Martinez A.T."/>
            <person name="Grigoriev I.V."/>
        </authorList>
    </citation>
    <scope>NUCLEOTIDE SEQUENCE</scope>
    <source>
        <strain evidence="1">MF-IS2</strain>
    </source>
</reference>
<organism evidence="1 2">
    <name type="scientific">Macrolepiota fuliginosa MF-IS2</name>
    <dbReference type="NCBI Taxonomy" id="1400762"/>
    <lineage>
        <taxon>Eukaryota</taxon>
        <taxon>Fungi</taxon>
        <taxon>Dikarya</taxon>
        <taxon>Basidiomycota</taxon>
        <taxon>Agaricomycotina</taxon>
        <taxon>Agaricomycetes</taxon>
        <taxon>Agaricomycetidae</taxon>
        <taxon>Agaricales</taxon>
        <taxon>Agaricineae</taxon>
        <taxon>Agaricaceae</taxon>
        <taxon>Macrolepiota</taxon>
    </lineage>
</organism>
<proteinExistence type="predicted"/>
<dbReference type="Proteomes" id="UP000807342">
    <property type="component" value="Unassembled WGS sequence"/>
</dbReference>
<gene>
    <name evidence="1" type="ORF">P691DRAFT_791989</name>
</gene>
<comment type="caution">
    <text evidence="1">The sequence shown here is derived from an EMBL/GenBank/DDBJ whole genome shotgun (WGS) entry which is preliminary data.</text>
</comment>
<dbReference type="AlphaFoldDB" id="A0A9P5XFG4"/>
<keyword evidence="2" id="KW-1185">Reference proteome</keyword>
<accession>A0A9P5XFG4</accession>